<evidence type="ECO:0000259" key="7">
    <source>
        <dbReference type="PROSITE" id="PS50109"/>
    </source>
</evidence>
<evidence type="ECO:0000256" key="6">
    <source>
        <dbReference type="ARBA" id="ARBA00023012"/>
    </source>
</evidence>
<keyword evidence="5 8" id="KW-0418">Kinase</keyword>
<dbReference type="PANTHER" id="PTHR43711:SF1">
    <property type="entry name" value="HISTIDINE KINASE 1"/>
    <property type="match status" value="1"/>
</dbReference>
<evidence type="ECO:0000256" key="3">
    <source>
        <dbReference type="ARBA" id="ARBA00022553"/>
    </source>
</evidence>
<feature type="domain" description="Histidine kinase" evidence="7">
    <location>
        <begin position="150"/>
        <end position="347"/>
    </location>
</feature>
<dbReference type="Pfam" id="PF08448">
    <property type="entry name" value="PAS_4"/>
    <property type="match status" value="1"/>
</dbReference>
<keyword evidence="3" id="KW-0597">Phosphoprotein</keyword>
<dbReference type="Proteomes" id="UP001430455">
    <property type="component" value="Unassembled WGS sequence"/>
</dbReference>
<dbReference type="InterPro" id="IPR005467">
    <property type="entry name" value="His_kinase_dom"/>
</dbReference>
<dbReference type="InterPro" id="IPR036890">
    <property type="entry name" value="HATPase_C_sf"/>
</dbReference>
<evidence type="ECO:0000313" key="8">
    <source>
        <dbReference type="EMBL" id="MBX0295470.1"/>
    </source>
</evidence>
<dbReference type="RefSeq" id="WP_220580106.1">
    <property type="nucleotide sequence ID" value="NZ_RKLT01000003.1"/>
</dbReference>
<sequence length="348" mass="37891">MSDDEVAERVRIATRVFDEFPHQVAVLDDEGVIRATNRAWETFGIENDVGVEADMVGENYLAVCRAGEDEDSATAAEGISAVIDGRRDEFSFEYPCHEPDQRRWFTMRATPFEFEGETLVLIVHTDITDRHRAETNVSERNETLEMVTGILSHDLRNPLSVATARTELLRERSDGSDNDDLAAIERSLERIRDIIDDALLIARQTEPESLEALDLRACAERAWEQVATGDATLVVEADATVEADETLLAQLLENLFRNAVEHGGGDVTVTVSSREGGFVVADDGPGIPESERDAVFESGYTTNQDGGGTGLGLAIVSRIADLHGWSIRATDGPDGGAAFVVSGVAVEQ</sequence>
<dbReference type="InterPro" id="IPR035965">
    <property type="entry name" value="PAS-like_dom_sf"/>
</dbReference>
<comment type="catalytic activity">
    <reaction evidence="1">
        <text>ATP + protein L-histidine = ADP + protein N-phospho-L-histidine.</text>
        <dbReference type="EC" id="2.7.13.3"/>
    </reaction>
</comment>
<dbReference type="SMART" id="SM00387">
    <property type="entry name" value="HATPase_c"/>
    <property type="match status" value="1"/>
</dbReference>
<dbReference type="InterPro" id="IPR000014">
    <property type="entry name" value="PAS"/>
</dbReference>
<keyword evidence="6" id="KW-0902">Two-component regulatory system</keyword>
<name>A0AAW4PC58_9EURY</name>
<evidence type="ECO:0000256" key="4">
    <source>
        <dbReference type="ARBA" id="ARBA00022679"/>
    </source>
</evidence>
<dbReference type="Pfam" id="PF02518">
    <property type="entry name" value="HATPase_c"/>
    <property type="match status" value="1"/>
</dbReference>
<dbReference type="SMART" id="SM00388">
    <property type="entry name" value="HisKA"/>
    <property type="match status" value="1"/>
</dbReference>
<evidence type="ECO:0000256" key="5">
    <source>
        <dbReference type="ARBA" id="ARBA00022777"/>
    </source>
</evidence>
<dbReference type="CDD" id="cd00075">
    <property type="entry name" value="HATPase"/>
    <property type="match status" value="1"/>
</dbReference>
<dbReference type="SUPFAM" id="SSF47384">
    <property type="entry name" value="Homodimeric domain of signal transducing histidine kinase"/>
    <property type="match status" value="1"/>
</dbReference>
<evidence type="ECO:0000256" key="1">
    <source>
        <dbReference type="ARBA" id="ARBA00000085"/>
    </source>
</evidence>
<gene>
    <name evidence="8" type="ORF">EGH23_11330</name>
</gene>
<keyword evidence="9" id="KW-1185">Reference proteome</keyword>
<dbReference type="Pfam" id="PF00512">
    <property type="entry name" value="HisKA"/>
    <property type="match status" value="1"/>
</dbReference>
<dbReference type="SUPFAM" id="SSF55874">
    <property type="entry name" value="ATPase domain of HSP90 chaperone/DNA topoisomerase II/histidine kinase"/>
    <property type="match status" value="1"/>
</dbReference>
<dbReference type="InterPro" id="IPR004358">
    <property type="entry name" value="Sig_transdc_His_kin-like_C"/>
</dbReference>
<dbReference type="InterPro" id="IPR050736">
    <property type="entry name" value="Sensor_HK_Regulatory"/>
</dbReference>
<dbReference type="Gene3D" id="1.10.287.130">
    <property type="match status" value="1"/>
</dbReference>
<dbReference type="GO" id="GO:0000155">
    <property type="term" value="F:phosphorelay sensor kinase activity"/>
    <property type="evidence" value="ECO:0007669"/>
    <property type="project" value="InterPro"/>
</dbReference>
<accession>A0AAW4PC58</accession>
<dbReference type="Gene3D" id="3.30.565.10">
    <property type="entry name" value="Histidine kinase-like ATPase, C-terminal domain"/>
    <property type="match status" value="1"/>
</dbReference>
<reference evidence="8 9" key="1">
    <citation type="submission" date="2021-06" db="EMBL/GenBank/DDBJ databases">
        <title>Halomicroarcula sp. a new haloarchaeum isolated from saline soil.</title>
        <authorList>
            <person name="Duran-Viseras A."/>
            <person name="Sanchez-Porro C."/>
            <person name="Ventosa A."/>
        </authorList>
    </citation>
    <scope>NUCLEOTIDE SEQUENCE [LARGE SCALE GENOMIC DNA]</scope>
    <source>
        <strain evidence="8 9">F27</strain>
    </source>
</reference>
<dbReference type="PANTHER" id="PTHR43711">
    <property type="entry name" value="TWO-COMPONENT HISTIDINE KINASE"/>
    <property type="match status" value="1"/>
</dbReference>
<evidence type="ECO:0000313" key="9">
    <source>
        <dbReference type="Proteomes" id="UP001430455"/>
    </source>
</evidence>
<dbReference type="PROSITE" id="PS50109">
    <property type="entry name" value="HIS_KIN"/>
    <property type="match status" value="1"/>
</dbReference>
<dbReference type="EMBL" id="RKLT01000003">
    <property type="protein sequence ID" value="MBX0295470.1"/>
    <property type="molecule type" value="Genomic_DNA"/>
</dbReference>
<dbReference type="Gene3D" id="3.30.450.20">
    <property type="entry name" value="PAS domain"/>
    <property type="match status" value="1"/>
</dbReference>
<keyword evidence="4" id="KW-0808">Transferase</keyword>
<dbReference type="InterPro" id="IPR036097">
    <property type="entry name" value="HisK_dim/P_sf"/>
</dbReference>
<dbReference type="EC" id="2.7.13.3" evidence="2"/>
<protein>
    <recommendedName>
        <fullName evidence="2">histidine kinase</fullName>
        <ecNumber evidence="2">2.7.13.3</ecNumber>
    </recommendedName>
</protein>
<dbReference type="SUPFAM" id="SSF55785">
    <property type="entry name" value="PYP-like sensor domain (PAS domain)"/>
    <property type="match status" value="1"/>
</dbReference>
<evidence type="ECO:0000256" key="2">
    <source>
        <dbReference type="ARBA" id="ARBA00012438"/>
    </source>
</evidence>
<organism evidence="8 9">
    <name type="scientific">Haloarcula nitratireducens</name>
    <dbReference type="NCBI Taxonomy" id="2487749"/>
    <lineage>
        <taxon>Archaea</taxon>
        <taxon>Methanobacteriati</taxon>
        <taxon>Methanobacteriota</taxon>
        <taxon>Stenosarchaea group</taxon>
        <taxon>Halobacteria</taxon>
        <taxon>Halobacteriales</taxon>
        <taxon>Haloarculaceae</taxon>
        <taxon>Haloarcula</taxon>
    </lineage>
</organism>
<dbReference type="InterPro" id="IPR003594">
    <property type="entry name" value="HATPase_dom"/>
</dbReference>
<dbReference type="AlphaFoldDB" id="A0AAW4PC58"/>
<dbReference type="NCBIfam" id="TIGR00229">
    <property type="entry name" value="sensory_box"/>
    <property type="match status" value="1"/>
</dbReference>
<dbReference type="InterPro" id="IPR013656">
    <property type="entry name" value="PAS_4"/>
</dbReference>
<dbReference type="CDD" id="cd00082">
    <property type="entry name" value="HisKA"/>
    <property type="match status" value="1"/>
</dbReference>
<proteinExistence type="predicted"/>
<comment type="caution">
    <text evidence="8">The sequence shown here is derived from an EMBL/GenBank/DDBJ whole genome shotgun (WGS) entry which is preliminary data.</text>
</comment>
<dbReference type="PRINTS" id="PR00344">
    <property type="entry name" value="BCTRLSENSOR"/>
</dbReference>
<dbReference type="InterPro" id="IPR003661">
    <property type="entry name" value="HisK_dim/P_dom"/>
</dbReference>